<dbReference type="Proteomes" id="UP000273159">
    <property type="component" value="Unassembled WGS sequence"/>
</dbReference>
<protein>
    <submittedName>
        <fullName evidence="2">Uncharacterized protein</fullName>
    </submittedName>
</protein>
<dbReference type="AlphaFoldDB" id="A0A3B0FWK4"/>
<keyword evidence="1" id="KW-0472">Membrane</keyword>
<sequence length="72" mass="7764">MASPKAQLYLDITAKGLCILGAALMIFGRGAWFYVGVATVVLGVLFIGGSLMATSKLRGRRWDGTRRPPRPL</sequence>
<reference evidence="3" key="2">
    <citation type="submission" date="2018-10" db="EMBL/GenBank/DDBJ databases">
        <authorList>
            <person name="Wang Y."/>
            <person name="Wang J."/>
            <person name="Yang X."/>
            <person name="Wang Z."/>
            <person name="Huang Y."/>
        </authorList>
    </citation>
    <scope>NUCLEOTIDE SEQUENCE [LARGE SCALE GENOMIC DNA]</scope>
    <source>
        <strain evidence="3">J015</strain>
    </source>
</reference>
<evidence type="ECO:0000313" key="3">
    <source>
        <dbReference type="Proteomes" id="UP000273159"/>
    </source>
</evidence>
<accession>A0A3B0FWK4</accession>
<proteinExistence type="predicted"/>
<comment type="caution">
    <text evidence="2">The sequence shown here is derived from an EMBL/GenBank/DDBJ whole genome shotgun (WGS) entry which is preliminary data.</text>
</comment>
<keyword evidence="1" id="KW-1133">Transmembrane helix</keyword>
<gene>
    <name evidence="2" type="ORF">D7Z96_04690</name>
</gene>
<dbReference type="RefSeq" id="WP_013600060.1">
    <property type="nucleotide sequence ID" value="NZ_RBNH01000003.1"/>
</dbReference>
<name>A0A3B0FWK4_PSEPS</name>
<dbReference type="EMBL" id="RBNH01000003">
    <property type="protein sequence ID" value="RKO26051.1"/>
    <property type="molecule type" value="Genomic_DNA"/>
</dbReference>
<feature type="transmembrane region" description="Helical" evidence="1">
    <location>
        <begin position="33"/>
        <end position="53"/>
    </location>
</feature>
<evidence type="ECO:0000256" key="1">
    <source>
        <dbReference type="SAM" id="Phobius"/>
    </source>
</evidence>
<organism evidence="2 3">
    <name type="scientific">Pseudarthrobacter phenanthrenivorans</name>
    <name type="common">Arthrobacter phenanthrenivorans</name>
    <dbReference type="NCBI Taxonomy" id="361575"/>
    <lineage>
        <taxon>Bacteria</taxon>
        <taxon>Bacillati</taxon>
        <taxon>Actinomycetota</taxon>
        <taxon>Actinomycetes</taxon>
        <taxon>Micrococcales</taxon>
        <taxon>Micrococcaceae</taxon>
        <taxon>Pseudarthrobacter</taxon>
    </lineage>
</organism>
<reference evidence="2 3" key="1">
    <citation type="submission" date="2018-10" db="EMBL/GenBank/DDBJ databases">
        <title>Genome-guide identification and characterization of bacteria that degrade polycyclic aromatic hydrocarbons and resist hexavalent chromium simultaneously.</title>
        <authorList>
            <person name="Feng H."/>
        </authorList>
    </citation>
    <scope>NUCLEOTIDE SEQUENCE [LARGE SCALE GENOMIC DNA]</scope>
    <source>
        <strain evidence="2 3">J015</strain>
    </source>
</reference>
<evidence type="ECO:0000313" key="2">
    <source>
        <dbReference type="EMBL" id="RKO26051.1"/>
    </source>
</evidence>
<keyword evidence="1" id="KW-0812">Transmembrane</keyword>